<dbReference type="InterPro" id="IPR004662">
    <property type="entry name" value="AcgluKinase_fam"/>
</dbReference>
<feature type="binding site" evidence="9">
    <location>
        <position position="158"/>
    </location>
    <ligand>
        <name>substrate</name>
    </ligand>
</feature>
<dbReference type="Proteomes" id="UP000183253">
    <property type="component" value="Unassembled WGS sequence"/>
</dbReference>
<feature type="binding site" evidence="9">
    <location>
        <begin position="41"/>
        <end position="42"/>
    </location>
    <ligand>
        <name>substrate</name>
    </ligand>
</feature>
<feature type="domain" description="Aspartate/glutamate/uridylate kinase" evidence="10">
    <location>
        <begin position="5"/>
        <end position="242"/>
    </location>
</feature>
<dbReference type="GO" id="GO:0042450">
    <property type="term" value="P:L-arginine biosynthetic process via ornithine"/>
    <property type="evidence" value="ECO:0007669"/>
    <property type="project" value="UniProtKB-UniRule"/>
</dbReference>
<evidence type="ECO:0000313" key="11">
    <source>
        <dbReference type="EMBL" id="SEA54991.1"/>
    </source>
</evidence>
<comment type="similarity">
    <text evidence="9">Belongs to the acetylglutamate kinase family. ArgB subfamily.</text>
</comment>
<evidence type="ECO:0000256" key="6">
    <source>
        <dbReference type="ARBA" id="ARBA00022777"/>
    </source>
</evidence>
<keyword evidence="3 9" id="KW-0028">Amino-acid biosynthesis</keyword>
<dbReference type="PANTHER" id="PTHR23342:SF0">
    <property type="entry name" value="N-ACETYLGLUTAMATE SYNTHASE, MITOCHONDRIAL"/>
    <property type="match status" value="1"/>
</dbReference>
<dbReference type="InterPro" id="IPR037528">
    <property type="entry name" value="ArgB"/>
</dbReference>
<keyword evidence="9" id="KW-0963">Cytoplasm</keyword>
<evidence type="ECO:0000256" key="4">
    <source>
        <dbReference type="ARBA" id="ARBA00022679"/>
    </source>
</evidence>
<evidence type="ECO:0000256" key="9">
    <source>
        <dbReference type="HAMAP-Rule" id="MF_00082"/>
    </source>
</evidence>
<dbReference type="GO" id="GO:0005737">
    <property type="term" value="C:cytoplasm"/>
    <property type="evidence" value="ECO:0007669"/>
    <property type="project" value="UniProtKB-SubCell"/>
</dbReference>
<protein>
    <recommendedName>
        <fullName evidence="9">Acetylglutamate kinase</fullName>
        <ecNumber evidence="9">2.7.2.8</ecNumber>
    </recommendedName>
    <alternativeName>
        <fullName evidence="9">N-acetyl-L-glutamate 5-phosphotransferase</fullName>
    </alternativeName>
    <alternativeName>
        <fullName evidence="9">NAG kinase</fullName>
        <shortName evidence="9">NAGK</shortName>
    </alternativeName>
</protein>
<evidence type="ECO:0000256" key="5">
    <source>
        <dbReference type="ARBA" id="ARBA00022741"/>
    </source>
</evidence>
<keyword evidence="5 9" id="KW-0547">Nucleotide-binding</keyword>
<keyword evidence="7 9" id="KW-0067">ATP-binding</keyword>
<dbReference type="NCBIfam" id="TIGR00761">
    <property type="entry name" value="argB"/>
    <property type="match status" value="1"/>
</dbReference>
<evidence type="ECO:0000256" key="2">
    <source>
        <dbReference type="ARBA" id="ARBA00022571"/>
    </source>
</evidence>
<evidence type="ECO:0000256" key="8">
    <source>
        <dbReference type="ARBA" id="ARBA00048141"/>
    </source>
</evidence>
<keyword evidence="2 9" id="KW-0055">Arginine biosynthesis</keyword>
<dbReference type="GO" id="GO:0005524">
    <property type="term" value="F:ATP binding"/>
    <property type="evidence" value="ECO:0007669"/>
    <property type="project" value="UniProtKB-UniRule"/>
</dbReference>
<dbReference type="GO" id="GO:0003991">
    <property type="term" value="F:acetylglutamate kinase activity"/>
    <property type="evidence" value="ECO:0007669"/>
    <property type="project" value="UniProtKB-UniRule"/>
</dbReference>
<keyword evidence="12" id="KW-1185">Reference proteome</keyword>
<dbReference type="PIRSF" id="PIRSF000728">
    <property type="entry name" value="NAGK"/>
    <property type="match status" value="1"/>
</dbReference>
<dbReference type="UniPathway" id="UPA00068">
    <property type="reaction ID" value="UER00107"/>
</dbReference>
<dbReference type="AlphaFoldDB" id="A0A1H4C3L2"/>
<proteinExistence type="inferred from homology"/>
<keyword evidence="4 9" id="KW-0808">Transferase</keyword>
<comment type="function">
    <text evidence="9">Catalyzes the ATP-dependent phosphorylation of N-acetyl-L-glutamate.</text>
</comment>
<dbReference type="HAMAP" id="MF_00082">
    <property type="entry name" value="ArgB"/>
    <property type="match status" value="1"/>
</dbReference>
<dbReference type="STRING" id="1033731.SAMN05444145_104152"/>
<dbReference type="PANTHER" id="PTHR23342">
    <property type="entry name" value="N-ACETYLGLUTAMATE SYNTHASE"/>
    <property type="match status" value="1"/>
</dbReference>
<comment type="subcellular location">
    <subcellularLocation>
        <location evidence="9">Cytoplasm</location>
    </subcellularLocation>
</comment>
<dbReference type="Gene3D" id="3.40.1160.10">
    <property type="entry name" value="Acetylglutamate kinase-like"/>
    <property type="match status" value="1"/>
</dbReference>
<dbReference type="Pfam" id="PF00696">
    <property type="entry name" value="AA_kinase"/>
    <property type="match status" value="1"/>
</dbReference>
<dbReference type="InterPro" id="IPR036393">
    <property type="entry name" value="AceGlu_kinase-like_sf"/>
</dbReference>
<organism evidence="11 12">
    <name type="scientific">Alistipes timonensis JC136</name>
    <dbReference type="NCBI Taxonomy" id="1033731"/>
    <lineage>
        <taxon>Bacteria</taxon>
        <taxon>Pseudomonadati</taxon>
        <taxon>Bacteroidota</taxon>
        <taxon>Bacteroidia</taxon>
        <taxon>Bacteroidales</taxon>
        <taxon>Rikenellaceae</taxon>
        <taxon>Alistipes</taxon>
    </lineage>
</organism>
<gene>
    <name evidence="9" type="primary">argB</name>
    <name evidence="11" type="ORF">SAMN05444145_104152</name>
</gene>
<dbReference type="CDD" id="cd04238">
    <property type="entry name" value="AAK_NAGK-like"/>
    <property type="match status" value="1"/>
</dbReference>
<evidence type="ECO:0000313" key="12">
    <source>
        <dbReference type="Proteomes" id="UP000183253"/>
    </source>
</evidence>
<keyword evidence="6 9" id="KW-0418">Kinase</keyword>
<evidence type="ECO:0000256" key="7">
    <source>
        <dbReference type="ARBA" id="ARBA00022840"/>
    </source>
</evidence>
<name>A0A1H4C3L2_9BACT</name>
<sequence length="258" mass="27366">MMERITVVKIGGNVIDNPAALKRFLKEFAALEGPKILIHGGGKLATRLAERLELKVQMVDGRRITDKGTLDVVTMVYAGLINKQVVAGLQAAGCNALGLSGADGNAVTARRRNPHPVDYGFVGDIERVDSALLRRLLEGGITPVFSAIMHDGKGTLLNCNADSVASAIALGAAQIAPTELVFCFEKAGVLRDPEDDTTLIREITAATYAPLKADGTVSKGMIPKIENALKAIEKGVRSVTIKHSDNLLNDTGTVIRNS</sequence>
<dbReference type="InterPro" id="IPR001048">
    <property type="entry name" value="Asp/Glu/Uridylate_kinase"/>
</dbReference>
<reference evidence="11 12" key="1">
    <citation type="submission" date="2016-10" db="EMBL/GenBank/DDBJ databases">
        <authorList>
            <person name="de Groot N.N."/>
        </authorList>
    </citation>
    <scope>NUCLEOTIDE SEQUENCE [LARGE SCALE GENOMIC DNA]</scope>
    <source>
        <strain evidence="11 12">DSM 25383</strain>
    </source>
</reference>
<feature type="binding site" evidence="9">
    <location>
        <position position="63"/>
    </location>
    <ligand>
        <name>substrate</name>
    </ligand>
</feature>
<dbReference type="SUPFAM" id="SSF53633">
    <property type="entry name" value="Carbamate kinase-like"/>
    <property type="match status" value="1"/>
</dbReference>
<comment type="pathway">
    <text evidence="1 9">Amino-acid biosynthesis; L-arginine biosynthesis; N(2)-acetyl-L-ornithine from L-glutamate: step 2/4.</text>
</comment>
<comment type="catalytic activity">
    <reaction evidence="8 9">
        <text>N-acetyl-L-glutamate + ATP = N-acetyl-L-glutamyl 5-phosphate + ADP</text>
        <dbReference type="Rhea" id="RHEA:14629"/>
        <dbReference type="ChEBI" id="CHEBI:30616"/>
        <dbReference type="ChEBI" id="CHEBI:44337"/>
        <dbReference type="ChEBI" id="CHEBI:57936"/>
        <dbReference type="ChEBI" id="CHEBI:456216"/>
        <dbReference type="EC" id="2.7.2.8"/>
    </reaction>
</comment>
<feature type="site" description="Transition state stabilizer" evidence="9">
    <location>
        <position position="9"/>
    </location>
</feature>
<evidence type="ECO:0000256" key="1">
    <source>
        <dbReference type="ARBA" id="ARBA00004828"/>
    </source>
</evidence>
<evidence type="ECO:0000259" key="10">
    <source>
        <dbReference type="Pfam" id="PF00696"/>
    </source>
</evidence>
<accession>A0A1H4C3L2</accession>
<dbReference type="EC" id="2.7.2.8" evidence="9"/>
<dbReference type="EMBL" id="FNRI01000004">
    <property type="protein sequence ID" value="SEA54991.1"/>
    <property type="molecule type" value="Genomic_DNA"/>
</dbReference>
<evidence type="ECO:0000256" key="3">
    <source>
        <dbReference type="ARBA" id="ARBA00022605"/>
    </source>
</evidence>
<feature type="site" description="Transition state stabilizer" evidence="9">
    <location>
        <position position="224"/>
    </location>
</feature>